<dbReference type="Pfam" id="PF13559">
    <property type="entry name" value="DUF4129"/>
    <property type="match status" value="1"/>
</dbReference>
<keyword evidence="1" id="KW-1133">Transmembrane helix</keyword>
<dbReference type="InterPro" id="IPR025403">
    <property type="entry name" value="TgpA-like_C"/>
</dbReference>
<keyword evidence="1" id="KW-0812">Transmembrane</keyword>
<keyword evidence="1" id="KW-0472">Membrane</keyword>
<evidence type="ECO:0000313" key="3">
    <source>
        <dbReference type="EMBL" id="MCE7007269.1"/>
    </source>
</evidence>
<name>A0ABS8ZIM6_9PSEU</name>
<dbReference type="Proteomes" id="UP001521150">
    <property type="component" value="Unassembled WGS sequence"/>
</dbReference>
<evidence type="ECO:0000313" key="4">
    <source>
        <dbReference type="Proteomes" id="UP001521150"/>
    </source>
</evidence>
<evidence type="ECO:0000256" key="1">
    <source>
        <dbReference type="SAM" id="Phobius"/>
    </source>
</evidence>
<feature type="domain" description="Protein-glutamine gamma-glutamyltransferase-like C-terminal" evidence="2">
    <location>
        <begin position="126"/>
        <end position="194"/>
    </location>
</feature>
<gene>
    <name evidence="3" type="ORF">LWC34_31265</name>
</gene>
<evidence type="ECO:0000259" key="2">
    <source>
        <dbReference type="Pfam" id="PF13559"/>
    </source>
</evidence>
<accession>A0ABS8ZIM6</accession>
<dbReference type="RefSeq" id="WP_233728653.1">
    <property type="nucleotide sequence ID" value="NZ_JAJVCN010000002.1"/>
</dbReference>
<reference evidence="3 4" key="1">
    <citation type="submission" date="2021-12" db="EMBL/GenBank/DDBJ databases">
        <title>Genome sequence of Kibdelosporangium philippinense ATCC 49844.</title>
        <authorList>
            <person name="Fedorov E.A."/>
            <person name="Omeragic M."/>
            <person name="Shalygina K.F."/>
            <person name="Maclea K.S."/>
        </authorList>
    </citation>
    <scope>NUCLEOTIDE SEQUENCE [LARGE SCALE GENOMIC DNA]</scope>
    <source>
        <strain evidence="3 4">ATCC 49844</strain>
    </source>
</reference>
<dbReference type="EMBL" id="JAJVCN010000002">
    <property type="protein sequence ID" value="MCE7007269.1"/>
    <property type="molecule type" value="Genomic_DNA"/>
</dbReference>
<protein>
    <submittedName>
        <fullName evidence="3">DUF4129 domain-containing protein</fullName>
    </submittedName>
</protein>
<organism evidence="3 4">
    <name type="scientific">Kibdelosporangium philippinense</name>
    <dbReference type="NCBI Taxonomy" id="211113"/>
    <lineage>
        <taxon>Bacteria</taxon>
        <taxon>Bacillati</taxon>
        <taxon>Actinomycetota</taxon>
        <taxon>Actinomycetes</taxon>
        <taxon>Pseudonocardiales</taxon>
        <taxon>Pseudonocardiaceae</taxon>
        <taxon>Kibdelosporangium</taxon>
    </lineage>
</organism>
<sequence>MNSNDIPVDIGRDAARDAAVRELSDPAYQQAEPSMFMKALRWLIERFMRLLDGVASAIPGGIFGVIALVVIVIAVIVAIRLKVGKFARAAASTAVFAGRKLTAADHRRAADAAEAQGNLPEAVRERFRAIARGLEERGVLDERSGRTVDEVARAAGARIPDYANALRAGARLFDDVWYGGRETTVDEYRRLVDLDLALDGASR</sequence>
<proteinExistence type="predicted"/>
<keyword evidence="4" id="KW-1185">Reference proteome</keyword>
<feature type="transmembrane region" description="Helical" evidence="1">
    <location>
        <begin position="57"/>
        <end position="79"/>
    </location>
</feature>
<comment type="caution">
    <text evidence="3">The sequence shown here is derived from an EMBL/GenBank/DDBJ whole genome shotgun (WGS) entry which is preliminary data.</text>
</comment>